<dbReference type="PROSITE" id="PS51186">
    <property type="entry name" value="GNAT"/>
    <property type="match status" value="1"/>
</dbReference>
<dbReference type="InterPro" id="IPR000182">
    <property type="entry name" value="GNAT_dom"/>
</dbReference>
<dbReference type="Gene3D" id="3.40.630.30">
    <property type="match status" value="1"/>
</dbReference>
<dbReference type="RefSeq" id="WP_201070605.1">
    <property type="nucleotide sequence ID" value="NZ_CP067420.1"/>
</dbReference>
<evidence type="ECO:0000259" key="1">
    <source>
        <dbReference type="PROSITE" id="PS51186"/>
    </source>
</evidence>
<sequence length="151" mass="16365">MTEIRIAEAAGEDDLRAVRGLLLDYGRAMDFAICFTGYEREVAALPGLWMLAWQDGEPVGVVGLSAPAEAGGDCEMRRLYVRDDWRGTGLGRRLCEAALDEARRRGYTGMHLETLPSMAAALGLYRSLGFEPVPPGPAGASDGIIHLTKRL</sequence>
<protein>
    <submittedName>
        <fullName evidence="2">GNAT family N-acetyltransferase</fullName>
    </submittedName>
</protein>
<proteinExistence type="predicted"/>
<gene>
    <name evidence="2" type="ORF">IGS68_15290</name>
</gene>
<dbReference type="InterPro" id="IPR016181">
    <property type="entry name" value="Acyl_CoA_acyltransferase"/>
</dbReference>
<dbReference type="SUPFAM" id="SSF55729">
    <property type="entry name" value="Acyl-CoA N-acyltransferases (Nat)"/>
    <property type="match status" value="1"/>
</dbReference>
<dbReference type="PANTHER" id="PTHR43305:SF1">
    <property type="entry name" value="FAMILY N-ACETYLTRANSFERASE, PUTATIVE (AFU_ORTHOLOGUE AFUA_2G01380)-RELATED"/>
    <property type="match status" value="1"/>
</dbReference>
<feature type="domain" description="N-acetyltransferase" evidence="1">
    <location>
        <begin position="2"/>
        <end position="151"/>
    </location>
</feature>
<dbReference type="PANTHER" id="PTHR43305">
    <property type="entry name" value="FAMILY N-ACETYLTRANSFERASE, PUTATIVE (AFU_ORTHOLOGUE AFUA_2G01380)-RELATED"/>
    <property type="match status" value="1"/>
</dbReference>
<organism evidence="2 3">
    <name type="scientific">Skermanella cutis</name>
    <dbReference type="NCBI Taxonomy" id="2775420"/>
    <lineage>
        <taxon>Bacteria</taxon>
        <taxon>Pseudomonadati</taxon>
        <taxon>Pseudomonadota</taxon>
        <taxon>Alphaproteobacteria</taxon>
        <taxon>Rhodospirillales</taxon>
        <taxon>Azospirillaceae</taxon>
        <taxon>Skermanella</taxon>
    </lineage>
</organism>
<dbReference type="Proteomes" id="UP000595197">
    <property type="component" value="Chromosome"/>
</dbReference>
<name>A0ABX7AZP4_9PROT</name>
<keyword evidence="3" id="KW-1185">Reference proteome</keyword>
<reference evidence="2" key="1">
    <citation type="submission" date="2021-02" db="EMBL/GenBank/DDBJ databases">
        <title>Skermanella TT6 skin isolate.</title>
        <authorList>
            <person name="Lee K."/>
            <person name="Ganzorig M."/>
        </authorList>
    </citation>
    <scope>NUCLEOTIDE SEQUENCE</scope>
    <source>
        <strain evidence="2">TT6</strain>
    </source>
</reference>
<evidence type="ECO:0000313" key="2">
    <source>
        <dbReference type="EMBL" id="QQP87471.1"/>
    </source>
</evidence>
<dbReference type="Pfam" id="PF00583">
    <property type="entry name" value="Acetyltransf_1"/>
    <property type="match status" value="1"/>
</dbReference>
<dbReference type="CDD" id="cd04301">
    <property type="entry name" value="NAT_SF"/>
    <property type="match status" value="1"/>
</dbReference>
<accession>A0ABX7AZP4</accession>
<dbReference type="InterPro" id="IPR052777">
    <property type="entry name" value="Acetyltransferase_Enz"/>
</dbReference>
<evidence type="ECO:0000313" key="3">
    <source>
        <dbReference type="Proteomes" id="UP000595197"/>
    </source>
</evidence>
<dbReference type="EMBL" id="CP067420">
    <property type="protein sequence ID" value="QQP87471.1"/>
    <property type="molecule type" value="Genomic_DNA"/>
</dbReference>